<proteinExistence type="predicted"/>
<evidence type="ECO:0000313" key="1">
    <source>
        <dbReference type="EMBL" id="KKM78236.1"/>
    </source>
</evidence>
<dbReference type="AlphaFoldDB" id="A0A0F9KTV9"/>
<reference evidence="1" key="1">
    <citation type="journal article" date="2015" name="Nature">
        <title>Complex archaea that bridge the gap between prokaryotes and eukaryotes.</title>
        <authorList>
            <person name="Spang A."/>
            <person name="Saw J.H."/>
            <person name="Jorgensen S.L."/>
            <person name="Zaremba-Niedzwiedzka K."/>
            <person name="Martijn J."/>
            <person name="Lind A.E."/>
            <person name="van Eijk R."/>
            <person name="Schleper C."/>
            <person name="Guy L."/>
            <person name="Ettema T.J."/>
        </authorList>
    </citation>
    <scope>NUCLEOTIDE SEQUENCE</scope>
</reference>
<comment type="caution">
    <text evidence="1">The sequence shown here is derived from an EMBL/GenBank/DDBJ whole genome shotgun (WGS) entry which is preliminary data.</text>
</comment>
<dbReference type="EMBL" id="LAZR01008522">
    <property type="protein sequence ID" value="KKM78236.1"/>
    <property type="molecule type" value="Genomic_DNA"/>
</dbReference>
<protein>
    <submittedName>
        <fullName evidence="1">Uncharacterized protein</fullName>
    </submittedName>
</protein>
<sequence>MDEPSPEEHTYRNIYEYSCSECHHTAEYKFEGKIYCRDHHPPRVAKMREAAAVIEAKEEVVRRAVEFVEAMPKQQLMEHAAHALAFAVVELEHAVWLKAKEVRC</sequence>
<accession>A0A0F9KTV9</accession>
<organism evidence="1">
    <name type="scientific">marine sediment metagenome</name>
    <dbReference type="NCBI Taxonomy" id="412755"/>
    <lineage>
        <taxon>unclassified sequences</taxon>
        <taxon>metagenomes</taxon>
        <taxon>ecological metagenomes</taxon>
    </lineage>
</organism>
<gene>
    <name evidence="1" type="ORF">LCGC14_1361980</name>
</gene>
<name>A0A0F9KTV9_9ZZZZ</name>